<evidence type="ECO:0000256" key="5">
    <source>
        <dbReference type="SAM" id="MobiDB-lite"/>
    </source>
</evidence>
<dbReference type="RefSeq" id="WP_345318802.1">
    <property type="nucleotide sequence ID" value="NZ_BAABGA010000006.1"/>
</dbReference>
<keyword evidence="4" id="KW-0106">Calcium</keyword>
<feature type="region of interest" description="Disordered" evidence="5">
    <location>
        <begin position="466"/>
        <end position="500"/>
    </location>
</feature>
<accession>A0ABP8M8C9</accession>
<dbReference type="InterPro" id="IPR050738">
    <property type="entry name" value="Sulfatase"/>
</dbReference>
<dbReference type="Gene3D" id="3.30.1120.10">
    <property type="match status" value="1"/>
</dbReference>
<dbReference type="Gene3D" id="3.40.720.10">
    <property type="entry name" value="Alkaline Phosphatase, subunit A"/>
    <property type="match status" value="1"/>
</dbReference>
<protein>
    <submittedName>
        <fullName evidence="7">Sulfatase</fullName>
    </submittedName>
</protein>
<dbReference type="Pfam" id="PF00884">
    <property type="entry name" value="Sulfatase"/>
    <property type="match status" value="1"/>
</dbReference>
<comment type="caution">
    <text evidence="7">The sequence shown here is derived from an EMBL/GenBank/DDBJ whole genome shotgun (WGS) entry which is preliminary data.</text>
</comment>
<gene>
    <name evidence="7" type="ORF">GCM10023156_03410</name>
</gene>
<dbReference type="Pfam" id="PF14707">
    <property type="entry name" value="Sulfatase_C"/>
    <property type="match status" value="1"/>
</dbReference>
<evidence type="ECO:0000256" key="2">
    <source>
        <dbReference type="ARBA" id="ARBA00022723"/>
    </source>
</evidence>
<comment type="similarity">
    <text evidence="1">Belongs to the sulfatase family.</text>
</comment>
<feature type="domain" description="Sulfatase N-terminal" evidence="6">
    <location>
        <begin position="32"/>
        <end position="350"/>
    </location>
</feature>
<dbReference type="PROSITE" id="PS00149">
    <property type="entry name" value="SULFATASE_2"/>
    <property type="match status" value="1"/>
</dbReference>
<dbReference type="Proteomes" id="UP001500840">
    <property type="component" value="Unassembled WGS sequence"/>
</dbReference>
<feature type="compositionally biased region" description="Basic residues" evidence="5">
    <location>
        <begin position="484"/>
        <end position="493"/>
    </location>
</feature>
<proteinExistence type="inferred from homology"/>
<sequence length="500" mass="55053">MKLLNLIFAIGFGGLQLLATNTGTGADAAATPNIILILTDDQGYQDLGCFGSPNIKTPHLDQMAAEGIKLTSFYAQPVCGVSRAALMTGSYPIRIAEPGNIKRLHTVLHPDEVTMAEVLKQAGYATGMIGKWHLGLGRENTTMPNAQGFDYFYGTPQFNGYTVNVDDAKMRSSIMRNQQVVVKSVESWDNITADYTGEAIRWITSNHQKPFFLYLAHNMPHIPLGASENFKGKSDGGFYGDTIEEIDWSCGEIFKTLKELNIDDNTLVVFTSDNGPWVETTRGMKPNAAKLIPRDHSGNADPLRGWKMSAWDGGSQVPFIARWPGRIPAGSSSDEILSTMDLLPTFASIAKGKLPDVELDGKDATEFLTGKSETSPRDEYFYYSGCLLTGVRSGSWKLVLPRVNAPQGLGWWARMIEAVDEIHLFDLEADPGETTNVAAEHPEVVAVLMKRITRARTELGDIDQTGTKARFFDKGPRKLQSPIKKTRQKKPASKVRSEKE</sequence>
<name>A0ABP8M8C9_9BACT</name>
<dbReference type="InterPro" id="IPR024607">
    <property type="entry name" value="Sulfatase_CS"/>
</dbReference>
<reference evidence="8" key="1">
    <citation type="journal article" date="2019" name="Int. J. Syst. Evol. Microbiol.">
        <title>The Global Catalogue of Microorganisms (GCM) 10K type strain sequencing project: providing services to taxonomists for standard genome sequencing and annotation.</title>
        <authorList>
            <consortium name="The Broad Institute Genomics Platform"/>
            <consortium name="The Broad Institute Genome Sequencing Center for Infectious Disease"/>
            <person name="Wu L."/>
            <person name="Ma J."/>
        </authorList>
    </citation>
    <scope>NUCLEOTIDE SEQUENCE [LARGE SCALE GENOMIC DNA]</scope>
    <source>
        <strain evidence="8">JCM 17759</strain>
    </source>
</reference>
<organism evidence="7 8">
    <name type="scientific">Novipirellula rosea</name>
    <dbReference type="NCBI Taxonomy" id="1031540"/>
    <lineage>
        <taxon>Bacteria</taxon>
        <taxon>Pseudomonadati</taxon>
        <taxon>Planctomycetota</taxon>
        <taxon>Planctomycetia</taxon>
        <taxon>Pirellulales</taxon>
        <taxon>Pirellulaceae</taxon>
        <taxon>Novipirellula</taxon>
    </lineage>
</organism>
<keyword evidence="3" id="KW-0378">Hydrolase</keyword>
<keyword evidence="2" id="KW-0479">Metal-binding</keyword>
<dbReference type="InterPro" id="IPR017850">
    <property type="entry name" value="Alkaline_phosphatase_core_sf"/>
</dbReference>
<evidence type="ECO:0000256" key="4">
    <source>
        <dbReference type="ARBA" id="ARBA00022837"/>
    </source>
</evidence>
<evidence type="ECO:0000259" key="6">
    <source>
        <dbReference type="Pfam" id="PF00884"/>
    </source>
</evidence>
<dbReference type="EMBL" id="BAABGA010000006">
    <property type="protein sequence ID" value="GAA4444726.1"/>
    <property type="molecule type" value="Genomic_DNA"/>
</dbReference>
<dbReference type="SUPFAM" id="SSF53649">
    <property type="entry name" value="Alkaline phosphatase-like"/>
    <property type="match status" value="1"/>
</dbReference>
<dbReference type="PANTHER" id="PTHR42693">
    <property type="entry name" value="ARYLSULFATASE FAMILY MEMBER"/>
    <property type="match status" value="1"/>
</dbReference>
<dbReference type="PANTHER" id="PTHR42693:SF53">
    <property type="entry name" value="ENDO-4-O-SULFATASE"/>
    <property type="match status" value="1"/>
</dbReference>
<keyword evidence="8" id="KW-1185">Reference proteome</keyword>
<dbReference type="CDD" id="cd16026">
    <property type="entry name" value="GALNS_like"/>
    <property type="match status" value="1"/>
</dbReference>
<evidence type="ECO:0000313" key="8">
    <source>
        <dbReference type="Proteomes" id="UP001500840"/>
    </source>
</evidence>
<evidence type="ECO:0000256" key="3">
    <source>
        <dbReference type="ARBA" id="ARBA00022801"/>
    </source>
</evidence>
<evidence type="ECO:0000256" key="1">
    <source>
        <dbReference type="ARBA" id="ARBA00008779"/>
    </source>
</evidence>
<evidence type="ECO:0000313" key="7">
    <source>
        <dbReference type="EMBL" id="GAA4444726.1"/>
    </source>
</evidence>
<dbReference type="InterPro" id="IPR000917">
    <property type="entry name" value="Sulfatase_N"/>
</dbReference>